<evidence type="ECO:0000313" key="2">
    <source>
        <dbReference type="EMBL" id="GAI60631.1"/>
    </source>
</evidence>
<name>X1R0L9_9ZZZZ</name>
<sequence>MIAAAYASSGKSKRCKPVQKKYDQYSQQQVPRVNPYIVRNSVRNDAQTSLVEDYKPIEPTKPKASFCQ</sequence>
<feature type="compositionally biased region" description="Basic and acidic residues" evidence="1">
    <location>
        <begin position="52"/>
        <end position="61"/>
    </location>
</feature>
<accession>X1R0L9</accession>
<dbReference type="AlphaFoldDB" id="X1R0L9"/>
<evidence type="ECO:0000256" key="1">
    <source>
        <dbReference type="SAM" id="MobiDB-lite"/>
    </source>
</evidence>
<proteinExistence type="predicted"/>
<feature type="non-terminal residue" evidence="2">
    <location>
        <position position="68"/>
    </location>
</feature>
<feature type="region of interest" description="Disordered" evidence="1">
    <location>
        <begin position="1"/>
        <end position="27"/>
    </location>
</feature>
<protein>
    <submittedName>
        <fullName evidence="2">Uncharacterized protein</fullName>
    </submittedName>
</protein>
<organism evidence="2">
    <name type="scientific">marine sediment metagenome</name>
    <dbReference type="NCBI Taxonomy" id="412755"/>
    <lineage>
        <taxon>unclassified sequences</taxon>
        <taxon>metagenomes</taxon>
        <taxon>ecological metagenomes</taxon>
    </lineage>
</organism>
<comment type="caution">
    <text evidence="2">The sequence shown here is derived from an EMBL/GenBank/DDBJ whole genome shotgun (WGS) entry which is preliminary data.</text>
</comment>
<gene>
    <name evidence="2" type="ORF">S12H4_07635</name>
</gene>
<reference evidence="2" key="1">
    <citation type="journal article" date="2014" name="Front. Microbiol.">
        <title>High frequency of phylogenetically diverse reductive dehalogenase-homologous genes in deep subseafloor sedimentary metagenomes.</title>
        <authorList>
            <person name="Kawai M."/>
            <person name="Futagami T."/>
            <person name="Toyoda A."/>
            <person name="Takaki Y."/>
            <person name="Nishi S."/>
            <person name="Hori S."/>
            <person name="Arai W."/>
            <person name="Tsubouchi T."/>
            <person name="Morono Y."/>
            <person name="Uchiyama I."/>
            <person name="Ito T."/>
            <person name="Fujiyama A."/>
            <person name="Inagaki F."/>
            <person name="Takami H."/>
        </authorList>
    </citation>
    <scope>NUCLEOTIDE SEQUENCE</scope>
    <source>
        <strain evidence="2">Expedition CK06-06</strain>
    </source>
</reference>
<dbReference type="EMBL" id="BARW01002839">
    <property type="protein sequence ID" value="GAI60631.1"/>
    <property type="molecule type" value="Genomic_DNA"/>
</dbReference>
<feature type="region of interest" description="Disordered" evidence="1">
    <location>
        <begin position="48"/>
        <end position="68"/>
    </location>
</feature>